<keyword evidence="1" id="KW-1133">Transmembrane helix</keyword>
<organism evidence="2 3">
    <name type="scientific">Candidatus Woesebacteria bacterium GW2011_GWB1_33_22</name>
    <dbReference type="NCBI Taxonomy" id="1618566"/>
    <lineage>
        <taxon>Bacteria</taxon>
        <taxon>Candidatus Woeseibacteriota</taxon>
    </lineage>
</organism>
<dbReference type="STRING" id="1618566.UR35_C0007G0013"/>
<gene>
    <name evidence="2" type="ORF">UR35_C0007G0013</name>
</gene>
<sequence length="159" mass="17729">MKKEVTLVITVCLFLLAYVLDYFAGSINLGLINPMDFLNQTYFKLYPMTFVAVIIRSVAITLSTTLVLSIMERQFFKKMIISLFLGFVAEIYAFQILATGAKVTPTLWTLAISYGGALLIIPIAFYIFASIADFLIPQRKNATHLPTNQTDNSSSVLNP</sequence>
<name>A0A0G0CMK7_9BACT</name>
<comment type="caution">
    <text evidence="2">The sequence shown here is derived from an EMBL/GenBank/DDBJ whole genome shotgun (WGS) entry which is preliminary data.</text>
</comment>
<feature type="transmembrane region" description="Helical" evidence="1">
    <location>
        <begin position="45"/>
        <end position="68"/>
    </location>
</feature>
<keyword evidence="1" id="KW-0472">Membrane</keyword>
<reference evidence="2 3" key="1">
    <citation type="journal article" date="2015" name="Nature">
        <title>rRNA introns, odd ribosomes, and small enigmatic genomes across a large radiation of phyla.</title>
        <authorList>
            <person name="Brown C.T."/>
            <person name="Hug L.A."/>
            <person name="Thomas B.C."/>
            <person name="Sharon I."/>
            <person name="Castelle C.J."/>
            <person name="Singh A."/>
            <person name="Wilkins M.J."/>
            <person name="Williams K.H."/>
            <person name="Banfield J.F."/>
        </authorList>
    </citation>
    <scope>NUCLEOTIDE SEQUENCE [LARGE SCALE GENOMIC DNA]</scope>
</reference>
<protein>
    <submittedName>
        <fullName evidence="2">Uncharacterized protein</fullName>
    </submittedName>
</protein>
<feature type="transmembrane region" description="Helical" evidence="1">
    <location>
        <begin position="107"/>
        <end position="129"/>
    </location>
</feature>
<evidence type="ECO:0000313" key="2">
    <source>
        <dbReference type="EMBL" id="KKP44597.1"/>
    </source>
</evidence>
<evidence type="ECO:0000256" key="1">
    <source>
        <dbReference type="SAM" id="Phobius"/>
    </source>
</evidence>
<evidence type="ECO:0000313" key="3">
    <source>
        <dbReference type="Proteomes" id="UP000034778"/>
    </source>
</evidence>
<keyword evidence="1" id="KW-0812">Transmembrane</keyword>
<dbReference type="EMBL" id="LBOW01000007">
    <property type="protein sequence ID" value="KKP44597.1"/>
    <property type="molecule type" value="Genomic_DNA"/>
</dbReference>
<dbReference type="Proteomes" id="UP000034778">
    <property type="component" value="Unassembled WGS sequence"/>
</dbReference>
<dbReference type="AlphaFoldDB" id="A0A0G0CMK7"/>
<proteinExistence type="predicted"/>
<accession>A0A0G0CMK7</accession>
<feature type="transmembrane region" description="Helical" evidence="1">
    <location>
        <begin position="80"/>
        <end position="101"/>
    </location>
</feature>